<evidence type="ECO:0000313" key="2">
    <source>
        <dbReference type="Proteomes" id="UP000281261"/>
    </source>
</evidence>
<gene>
    <name evidence="1" type="ORF">DRH29_04830</name>
</gene>
<dbReference type="AlphaFoldDB" id="A0A420ZBI5"/>
<reference evidence="1 2" key="1">
    <citation type="submission" date="2018-06" db="EMBL/GenBank/DDBJ databases">
        <title>Extensive metabolic versatility and redundancy in microbially diverse, dynamic hydrothermal sediments.</title>
        <authorList>
            <person name="Dombrowski N."/>
            <person name="Teske A."/>
            <person name="Baker B.J."/>
        </authorList>
    </citation>
    <scope>NUCLEOTIDE SEQUENCE [LARGE SCALE GENOMIC DNA]</scope>
    <source>
        <strain evidence="1">B79_G16</strain>
    </source>
</reference>
<dbReference type="Proteomes" id="UP000281261">
    <property type="component" value="Unassembled WGS sequence"/>
</dbReference>
<evidence type="ECO:0000313" key="1">
    <source>
        <dbReference type="EMBL" id="RLC36295.1"/>
    </source>
</evidence>
<protein>
    <submittedName>
        <fullName evidence="1">Uncharacterized protein</fullName>
    </submittedName>
</protein>
<proteinExistence type="predicted"/>
<name>A0A420ZBI5_UNCK3</name>
<accession>A0A420ZBI5</accession>
<comment type="caution">
    <text evidence="1">The sequence shown here is derived from an EMBL/GenBank/DDBJ whole genome shotgun (WGS) entry which is preliminary data.</text>
</comment>
<dbReference type="EMBL" id="QMNG01000068">
    <property type="protein sequence ID" value="RLC36295.1"/>
    <property type="molecule type" value="Genomic_DNA"/>
</dbReference>
<organism evidence="1 2">
    <name type="scientific">candidate division Kazan bacterium</name>
    <dbReference type="NCBI Taxonomy" id="2202143"/>
    <lineage>
        <taxon>Bacteria</taxon>
        <taxon>Bacteria division Kazan-3B-28</taxon>
    </lineage>
</organism>
<sequence>MRKSLEIRRPEIVKEIIGMRIQGKSASEIQRIVREKYKIDVSPTCINSIIRTELQKIGSSTPDKDCLVDRDEILKKIIQNKAEKIEMLVEKLDEMILKIDWYKQKIFRWLDRLERDLDEYYLKIKTNDKVTVEDINEIKESVMKSMNLVTAGVNELIKLLEIHTKMLELTRPAEVRINKIDMILKVTQVTNNIEKLGYCFVKADPELIKRLEKEGKIKVFRRI</sequence>